<keyword evidence="4" id="KW-0410">Iron transport</keyword>
<evidence type="ECO:0000313" key="9">
    <source>
        <dbReference type="Proteomes" id="UP000766629"/>
    </source>
</evidence>
<evidence type="ECO:0000256" key="2">
    <source>
        <dbReference type="ARBA" id="ARBA00008814"/>
    </source>
</evidence>
<feature type="chain" id="PRO_5046701097" evidence="6">
    <location>
        <begin position="24"/>
        <end position="307"/>
    </location>
</feature>
<sequence length="307" mass="31999">MAHWKVLQLAAPVFFALAGAAAAQEVTIETARGRVELPEIPERIVVLDIAAADTLAALGVQPAGVPANMYVSYLDGLQAKAASAGTLFEPDYEAIAMLAPDLIVAGGRSSTQVAPLSEIAPAIDMTIWGTDLTVQALARLRDYGRLTGREAQAADLEAAFNARLEDARAAVAGRGDALIVMTNGPRVSAYGAHSRFGWLHQALELPEAVPDLDAQTHGEAVSFEFIAAADPDWLIVVDRALALGQSNQAAKVTLDNALVAGTTAWKTGQVIYLNPANVYVAGGGIQSMTATLEEIRSGFAQGVKAGG</sequence>
<dbReference type="EMBL" id="JAHVJA010000011">
    <property type="protein sequence ID" value="MBY6141550.1"/>
    <property type="molecule type" value="Genomic_DNA"/>
</dbReference>
<feature type="domain" description="Fe/B12 periplasmic-binding" evidence="7">
    <location>
        <begin position="43"/>
        <end position="303"/>
    </location>
</feature>
<dbReference type="SUPFAM" id="SSF53807">
    <property type="entry name" value="Helical backbone' metal receptor"/>
    <property type="match status" value="1"/>
</dbReference>
<keyword evidence="4" id="KW-0408">Iron</keyword>
<dbReference type="Proteomes" id="UP000766629">
    <property type="component" value="Unassembled WGS sequence"/>
</dbReference>
<reference evidence="8 9" key="1">
    <citation type="submission" date="2021-06" db="EMBL/GenBank/DDBJ databases">
        <title>50 bacteria genomes isolated from Dapeng, Shenzhen, China.</title>
        <authorList>
            <person name="Zheng W."/>
            <person name="Yu S."/>
            <person name="Huang Y."/>
        </authorList>
    </citation>
    <scope>NUCLEOTIDE SEQUENCE [LARGE SCALE GENOMIC DNA]</scope>
    <source>
        <strain evidence="8 9">DP1N14-2</strain>
    </source>
</reference>
<organism evidence="8 9">
    <name type="scientific">Leisingera daeponensis</name>
    <dbReference type="NCBI Taxonomy" id="405746"/>
    <lineage>
        <taxon>Bacteria</taxon>
        <taxon>Pseudomonadati</taxon>
        <taxon>Pseudomonadota</taxon>
        <taxon>Alphaproteobacteria</taxon>
        <taxon>Rhodobacterales</taxon>
        <taxon>Roseobacteraceae</taxon>
        <taxon>Leisingera</taxon>
    </lineage>
</organism>
<evidence type="ECO:0000256" key="5">
    <source>
        <dbReference type="ARBA" id="ARBA00022729"/>
    </source>
</evidence>
<name>A0ABS7NK18_9RHOB</name>
<feature type="signal peptide" evidence="6">
    <location>
        <begin position="1"/>
        <end position="23"/>
    </location>
</feature>
<protein>
    <submittedName>
        <fullName evidence="8">Siderophore ABC transporter substrate-binding protein</fullName>
    </submittedName>
</protein>
<evidence type="ECO:0000256" key="1">
    <source>
        <dbReference type="ARBA" id="ARBA00004196"/>
    </source>
</evidence>
<dbReference type="InterPro" id="IPR051313">
    <property type="entry name" value="Bact_iron-sidero_bind"/>
</dbReference>
<evidence type="ECO:0000256" key="4">
    <source>
        <dbReference type="ARBA" id="ARBA00022496"/>
    </source>
</evidence>
<evidence type="ECO:0000256" key="6">
    <source>
        <dbReference type="SAM" id="SignalP"/>
    </source>
</evidence>
<keyword evidence="4" id="KW-0406">Ion transport</keyword>
<dbReference type="PROSITE" id="PS50983">
    <property type="entry name" value="FE_B12_PBP"/>
    <property type="match status" value="1"/>
</dbReference>
<keyword evidence="3" id="KW-0813">Transport</keyword>
<dbReference type="Pfam" id="PF01497">
    <property type="entry name" value="Peripla_BP_2"/>
    <property type="match status" value="1"/>
</dbReference>
<dbReference type="CDD" id="cd01140">
    <property type="entry name" value="FatB"/>
    <property type="match status" value="1"/>
</dbReference>
<comment type="similarity">
    <text evidence="2">Belongs to the bacterial solute-binding protein 8 family.</text>
</comment>
<comment type="subcellular location">
    <subcellularLocation>
        <location evidence="1">Cell envelope</location>
    </subcellularLocation>
</comment>
<keyword evidence="9" id="KW-1185">Reference proteome</keyword>
<dbReference type="PANTHER" id="PTHR30532:SF28">
    <property type="entry name" value="PETROBACTIN-BINDING PROTEIN YCLQ"/>
    <property type="match status" value="1"/>
</dbReference>
<dbReference type="InterPro" id="IPR033870">
    <property type="entry name" value="FatB"/>
</dbReference>
<dbReference type="RefSeq" id="WP_222509584.1">
    <property type="nucleotide sequence ID" value="NZ_JAHVJA010000011.1"/>
</dbReference>
<evidence type="ECO:0000256" key="3">
    <source>
        <dbReference type="ARBA" id="ARBA00022448"/>
    </source>
</evidence>
<proteinExistence type="inferred from homology"/>
<comment type="caution">
    <text evidence="8">The sequence shown here is derived from an EMBL/GenBank/DDBJ whole genome shotgun (WGS) entry which is preliminary data.</text>
</comment>
<gene>
    <name evidence="8" type="ORF">KUV26_19080</name>
</gene>
<dbReference type="InterPro" id="IPR002491">
    <property type="entry name" value="ABC_transptr_periplasmic_BD"/>
</dbReference>
<accession>A0ABS7NK18</accession>
<dbReference type="Gene3D" id="3.40.50.1980">
    <property type="entry name" value="Nitrogenase molybdenum iron protein domain"/>
    <property type="match status" value="2"/>
</dbReference>
<evidence type="ECO:0000313" key="8">
    <source>
        <dbReference type="EMBL" id="MBY6141550.1"/>
    </source>
</evidence>
<keyword evidence="5 6" id="KW-0732">Signal</keyword>
<dbReference type="PANTHER" id="PTHR30532">
    <property type="entry name" value="IRON III DICITRATE-BINDING PERIPLASMIC PROTEIN"/>
    <property type="match status" value="1"/>
</dbReference>
<evidence type="ECO:0000259" key="7">
    <source>
        <dbReference type="PROSITE" id="PS50983"/>
    </source>
</evidence>